<dbReference type="InterPro" id="IPR007487">
    <property type="entry name" value="ABC_transpt-TYRBP-like"/>
</dbReference>
<dbReference type="Gene3D" id="3.40.50.2300">
    <property type="match status" value="2"/>
</dbReference>
<dbReference type="Proteomes" id="UP001302329">
    <property type="component" value="Unassembled WGS sequence"/>
</dbReference>
<dbReference type="InterPro" id="IPR028082">
    <property type="entry name" value="Peripla_BP_I"/>
</dbReference>
<keyword evidence="2" id="KW-1185">Reference proteome</keyword>
<name>A0ABU5SRP3_9CYAN</name>
<dbReference type="PROSITE" id="PS51257">
    <property type="entry name" value="PROKAR_LIPOPROTEIN"/>
    <property type="match status" value="1"/>
</dbReference>
<accession>A0ABU5SRP3</accession>
<dbReference type="PANTHER" id="PTHR35271:SF1">
    <property type="entry name" value="ABC TRANSPORTER, SUBSTRATE-BINDING LIPOPROTEIN"/>
    <property type="match status" value="1"/>
</dbReference>
<dbReference type="Pfam" id="PF04392">
    <property type="entry name" value="ABC_sub_bind"/>
    <property type="match status" value="1"/>
</dbReference>
<evidence type="ECO:0000313" key="1">
    <source>
        <dbReference type="EMBL" id="MEA5441187.1"/>
    </source>
</evidence>
<reference evidence="1 2" key="1">
    <citation type="submission" date="2023-12" db="EMBL/GenBank/DDBJ databases">
        <title>Baltic Sea Cyanobacteria.</title>
        <authorList>
            <person name="Delbaje E."/>
            <person name="Fewer D.P."/>
            <person name="Shishido T.K."/>
        </authorList>
    </citation>
    <scope>NUCLEOTIDE SEQUENCE [LARGE SCALE GENOMIC DNA]</scope>
    <source>
        <strain evidence="1 2">UHCC 0281</strain>
    </source>
</reference>
<protein>
    <submittedName>
        <fullName evidence="1">ABC transporter substrate-binding protein</fullName>
    </submittedName>
</protein>
<dbReference type="SUPFAM" id="SSF53822">
    <property type="entry name" value="Periplasmic binding protein-like I"/>
    <property type="match status" value="1"/>
</dbReference>
<dbReference type="CDD" id="cd06325">
    <property type="entry name" value="PBP1_ABC_unchar_transporter"/>
    <property type="match status" value="1"/>
</dbReference>
<dbReference type="EMBL" id="JAYGHY010000002">
    <property type="protein sequence ID" value="MEA5441187.1"/>
    <property type="molecule type" value="Genomic_DNA"/>
</dbReference>
<dbReference type="PANTHER" id="PTHR35271">
    <property type="entry name" value="ABC TRANSPORTER, SUBSTRATE-BINDING LIPOPROTEIN-RELATED"/>
    <property type="match status" value="1"/>
</dbReference>
<evidence type="ECO:0000313" key="2">
    <source>
        <dbReference type="Proteomes" id="UP001302329"/>
    </source>
</evidence>
<organism evidence="1 2">
    <name type="scientific">Cyanobium gracile UHCC 0281</name>
    <dbReference type="NCBI Taxonomy" id="3110309"/>
    <lineage>
        <taxon>Bacteria</taxon>
        <taxon>Bacillati</taxon>
        <taxon>Cyanobacteriota</taxon>
        <taxon>Cyanophyceae</taxon>
        <taxon>Synechococcales</taxon>
        <taxon>Prochlorococcaceae</taxon>
        <taxon>Cyanobium</taxon>
    </lineage>
</organism>
<gene>
    <name evidence="1" type="ORF">VB739_01310</name>
</gene>
<proteinExistence type="predicted"/>
<comment type="caution">
    <text evidence="1">The sequence shown here is derived from an EMBL/GenBank/DDBJ whole genome shotgun (WGS) entry which is preliminary data.</text>
</comment>
<sequence length="337" mass="35000">MGLQRREFLSLVGVGALGTLVLSACGKLGGGTRVKGPTIGLLQMVDAPPPNNTRKGFEAALAAAGYIPGKTVNLIQKDAAGELANTTLVMKQFVGDGVDMILAVGTPPLQAAMKVAPETTPVIFCYCSNPWGAGAGTPPGGVGQHRPNVVGTIGTNPVGKELDLARQIDPKLSRVGLIFNPGEPNSEYEAKVLRAEAAKRDITVVEQSVANSGEVLQAAQVLAQKQVDAFVKIGDYATIQGFGSIAKVGLEKKIPVYSVDADDIKLPGCLATVGWSYFDDGVAAGKLAVRVLKGESPATMAFEPLTKTEMLLNRATAAAIGVTLPEELLKQAKEVVG</sequence>